<feature type="signal peptide" evidence="1">
    <location>
        <begin position="1"/>
        <end position="22"/>
    </location>
</feature>
<dbReference type="EMBL" id="POWF01000001">
    <property type="protein sequence ID" value="PNQ75183.1"/>
    <property type="molecule type" value="Genomic_DNA"/>
</dbReference>
<dbReference type="OrthoDB" id="1433475at2"/>
<evidence type="ECO:0000313" key="2">
    <source>
        <dbReference type="EMBL" id="PNQ75183.1"/>
    </source>
</evidence>
<feature type="chain" id="PRO_5014413468" description="Carboxypeptidase-like regulatory domain-containing protein" evidence="1">
    <location>
        <begin position="23"/>
        <end position="508"/>
    </location>
</feature>
<dbReference type="RefSeq" id="WP_103051032.1">
    <property type="nucleotide sequence ID" value="NZ_POWF01000001.1"/>
</dbReference>
<sequence length="508" mass="59258">MKLTSMALIVTVLVTTATFSQHSVSAKLIDSTTQKPIPFATIAIDDRTGVISNDNGDFNITIDKKITESDSLFINCLGYEEKRIAIKTFTDSIIQLQTKAIDLSEVFLTNKNYTIDEILERVKEGLETNYDFGYTKRKLFYRESYYTEMLKTDVNIKKSTIPEFNQAFMDSVVSAIPRNTDNHTEILGELYGKIESGQPQKMDILKASRLYDKKNEVTFENYEDRFNQIIKKHVKRDSYFKIKSGWFGTKEEIDSTFFEEEKVDEETAEFIAQKQEQEAKRKENFLKWRKHTIHNFENDGFLAEDTDLNFLEKSRKYDFELHDFAYLNNEFVYTISFKPKRGADFEGIMYVNTQDFAVVRVDYKNVKPLRKFGLLGISLNEYLKEGTIIYQKNDNDKYTLKYADASFGQRVGIKRPIKIIEKNKHVKGRRKQNEVTGDIHFIVKNIDKRELIVFESDPITDADFNAFNEVPDVTPTYLPKYDPEFWKGYNIIEPNQAIKDFKIMDSAN</sequence>
<evidence type="ECO:0008006" key="4">
    <source>
        <dbReference type="Google" id="ProtNLM"/>
    </source>
</evidence>
<evidence type="ECO:0000256" key="1">
    <source>
        <dbReference type="SAM" id="SignalP"/>
    </source>
</evidence>
<gene>
    <name evidence="2" type="ORF">C1T31_03335</name>
</gene>
<organism evidence="2 3">
    <name type="scientific">Hanstruepera neustonica</name>
    <dbReference type="NCBI Taxonomy" id="1445657"/>
    <lineage>
        <taxon>Bacteria</taxon>
        <taxon>Pseudomonadati</taxon>
        <taxon>Bacteroidota</taxon>
        <taxon>Flavobacteriia</taxon>
        <taxon>Flavobacteriales</taxon>
        <taxon>Flavobacteriaceae</taxon>
        <taxon>Hanstruepera</taxon>
    </lineage>
</organism>
<keyword evidence="3" id="KW-1185">Reference proteome</keyword>
<name>A0A2K1E4J5_9FLAO</name>
<dbReference type="Pfam" id="PF13715">
    <property type="entry name" value="CarbopepD_reg_2"/>
    <property type="match status" value="1"/>
</dbReference>
<dbReference type="AlphaFoldDB" id="A0A2K1E4J5"/>
<evidence type="ECO:0000313" key="3">
    <source>
        <dbReference type="Proteomes" id="UP000236641"/>
    </source>
</evidence>
<comment type="caution">
    <text evidence="2">The sequence shown here is derived from an EMBL/GenBank/DDBJ whole genome shotgun (WGS) entry which is preliminary data.</text>
</comment>
<keyword evidence="1" id="KW-0732">Signal</keyword>
<proteinExistence type="predicted"/>
<dbReference type="Proteomes" id="UP000236641">
    <property type="component" value="Unassembled WGS sequence"/>
</dbReference>
<accession>A0A2K1E4J5</accession>
<reference evidence="2 3" key="1">
    <citation type="submission" date="2018-01" db="EMBL/GenBank/DDBJ databases">
        <title>The draft genome of Hanstruepera neustonica JCM19743.</title>
        <authorList>
            <person name="He R.-H."/>
            <person name="Du Z.-J."/>
        </authorList>
    </citation>
    <scope>NUCLEOTIDE SEQUENCE [LARGE SCALE GENOMIC DNA]</scope>
    <source>
        <strain evidence="2 3">JCM19743</strain>
    </source>
</reference>
<protein>
    <recommendedName>
        <fullName evidence="4">Carboxypeptidase-like regulatory domain-containing protein</fullName>
    </recommendedName>
</protein>